<proteinExistence type="predicted"/>
<evidence type="ECO:0000313" key="1">
    <source>
        <dbReference type="EMBL" id="MCA9397448.1"/>
    </source>
</evidence>
<dbReference type="AlphaFoldDB" id="A0A955LVD8"/>
<comment type="caution">
    <text evidence="1">The sequence shown here is derived from an EMBL/GenBank/DDBJ whole genome shotgun (WGS) entry which is preliminary data.</text>
</comment>
<dbReference type="Proteomes" id="UP000699691">
    <property type="component" value="Unassembled WGS sequence"/>
</dbReference>
<evidence type="ECO:0000313" key="2">
    <source>
        <dbReference type="Proteomes" id="UP000699691"/>
    </source>
</evidence>
<gene>
    <name evidence="1" type="ORF">KC573_01350</name>
</gene>
<reference evidence="1" key="2">
    <citation type="journal article" date="2021" name="Microbiome">
        <title>Successional dynamics and alternative stable states in a saline activated sludge microbial community over 9 years.</title>
        <authorList>
            <person name="Wang Y."/>
            <person name="Ye J."/>
            <person name="Ju F."/>
            <person name="Liu L."/>
            <person name="Boyd J.A."/>
            <person name="Deng Y."/>
            <person name="Parks D.H."/>
            <person name="Jiang X."/>
            <person name="Yin X."/>
            <person name="Woodcroft B.J."/>
            <person name="Tyson G.W."/>
            <person name="Hugenholtz P."/>
            <person name="Polz M.F."/>
            <person name="Zhang T."/>
        </authorList>
    </citation>
    <scope>NUCLEOTIDE SEQUENCE</scope>
    <source>
        <strain evidence="1">HKST-UBA02</strain>
    </source>
</reference>
<organism evidence="1 2">
    <name type="scientific">candidate division WWE3 bacterium</name>
    <dbReference type="NCBI Taxonomy" id="2053526"/>
    <lineage>
        <taxon>Bacteria</taxon>
        <taxon>Katanobacteria</taxon>
    </lineage>
</organism>
<accession>A0A955LVD8</accession>
<protein>
    <recommendedName>
        <fullName evidence="3">Alpha/beta hydrolase</fullName>
    </recommendedName>
</protein>
<reference evidence="1" key="1">
    <citation type="submission" date="2020-04" db="EMBL/GenBank/DDBJ databases">
        <authorList>
            <person name="Zhang T."/>
        </authorList>
    </citation>
    <scope>NUCLEOTIDE SEQUENCE</scope>
    <source>
        <strain evidence="1">HKST-UBA02</strain>
    </source>
</reference>
<sequence length="181" mass="20542">MKLYILPAYKETIRNQGYGRIIKAAEDAGYSTEVLNLQIQNRMFDDVVSQGIQLINSDKHRKKAILGFSTGALIAYQISTQLQFEKGFFCSISPLLEDDIPKSTAPYIKYFGKETVNDLKNQKYGTSQAKSSFFFTGDSEGKKLIYRTKILSERCNGTLVVVKNNDHELNTNYVKQIAFQL</sequence>
<dbReference type="EMBL" id="JAGQKY010000040">
    <property type="protein sequence ID" value="MCA9397448.1"/>
    <property type="molecule type" value="Genomic_DNA"/>
</dbReference>
<evidence type="ECO:0008006" key="3">
    <source>
        <dbReference type="Google" id="ProtNLM"/>
    </source>
</evidence>
<name>A0A955LVD8_UNCKA</name>